<proteinExistence type="predicted"/>
<comment type="caution">
    <text evidence="1">The sequence shown here is derived from an EMBL/GenBank/DDBJ whole genome shotgun (WGS) entry which is preliminary data.</text>
</comment>
<protein>
    <submittedName>
        <fullName evidence="1">Uncharacterized protein</fullName>
    </submittedName>
</protein>
<name>A0ACC0YV39_9ROSI</name>
<organism evidence="1 2">
    <name type="scientific">Pistacia integerrima</name>
    <dbReference type="NCBI Taxonomy" id="434235"/>
    <lineage>
        <taxon>Eukaryota</taxon>
        <taxon>Viridiplantae</taxon>
        <taxon>Streptophyta</taxon>
        <taxon>Embryophyta</taxon>
        <taxon>Tracheophyta</taxon>
        <taxon>Spermatophyta</taxon>
        <taxon>Magnoliopsida</taxon>
        <taxon>eudicotyledons</taxon>
        <taxon>Gunneridae</taxon>
        <taxon>Pentapetalae</taxon>
        <taxon>rosids</taxon>
        <taxon>malvids</taxon>
        <taxon>Sapindales</taxon>
        <taxon>Anacardiaceae</taxon>
        <taxon>Pistacia</taxon>
    </lineage>
</organism>
<gene>
    <name evidence="1" type="ORF">Pint_27097</name>
</gene>
<dbReference type="Proteomes" id="UP001163603">
    <property type="component" value="Chromosome 5"/>
</dbReference>
<reference evidence="2" key="1">
    <citation type="journal article" date="2023" name="G3 (Bethesda)">
        <title>Genome assembly and association tests identify interacting loci associated with vigor, precocity, and sex in interspecific pistachio rootstocks.</title>
        <authorList>
            <person name="Palmer W."/>
            <person name="Jacygrad E."/>
            <person name="Sagayaradj S."/>
            <person name="Cavanaugh K."/>
            <person name="Han R."/>
            <person name="Bertier L."/>
            <person name="Beede B."/>
            <person name="Kafkas S."/>
            <person name="Golino D."/>
            <person name="Preece J."/>
            <person name="Michelmore R."/>
        </authorList>
    </citation>
    <scope>NUCLEOTIDE SEQUENCE [LARGE SCALE GENOMIC DNA]</scope>
</reference>
<evidence type="ECO:0000313" key="2">
    <source>
        <dbReference type="Proteomes" id="UP001163603"/>
    </source>
</evidence>
<accession>A0ACC0YV39</accession>
<dbReference type="EMBL" id="CM047740">
    <property type="protein sequence ID" value="KAJ0041402.1"/>
    <property type="molecule type" value="Genomic_DNA"/>
</dbReference>
<keyword evidence="2" id="KW-1185">Reference proteome</keyword>
<sequence>MLLNNISYNFVVTL</sequence>
<evidence type="ECO:0000313" key="1">
    <source>
        <dbReference type="EMBL" id="KAJ0041402.1"/>
    </source>
</evidence>